<dbReference type="AlphaFoldDB" id="A0A9W6J6B5"/>
<reference evidence="1" key="2">
    <citation type="submission" date="2023-01" db="EMBL/GenBank/DDBJ databases">
        <authorList>
            <person name="Sun Q."/>
            <person name="Evtushenko L."/>
        </authorList>
    </citation>
    <scope>NUCLEOTIDE SEQUENCE</scope>
    <source>
        <strain evidence="1">VKM B-2484</strain>
    </source>
</reference>
<name>A0A9W6J6B5_9HYPH</name>
<protein>
    <submittedName>
        <fullName evidence="1">Uncharacterized protein</fullName>
    </submittedName>
</protein>
<comment type="caution">
    <text evidence="1">The sequence shown here is derived from an EMBL/GenBank/DDBJ whole genome shotgun (WGS) entry which is preliminary data.</text>
</comment>
<proteinExistence type="predicted"/>
<evidence type="ECO:0000313" key="1">
    <source>
        <dbReference type="EMBL" id="GLK70548.1"/>
    </source>
</evidence>
<reference evidence="1" key="1">
    <citation type="journal article" date="2014" name="Int. J. Syst. Evol. Microbiol.">
        <title>Complete genome sequence of Corynebacterium casei LMG S-19264T (=DSM 44701T), isolated from a smear-ripened cheese.</title>
        <authorList>
            <consortium name="US DOE Joint Genome Institute (JGI-PGF)"/>
            <person name="Walter F."/>
            <person name="Albersmeier A."/>
            <person name="Kalinowski J."/>
            <person name="Ruckert C."/>
        </authorList>
    </citation>
    <scope>NUCLEOTIDE SEQUENCE</scope>
    <source>
        <strain evidence="1">VKM B-2484</strain>
    </source>
</reference>
<keyword evidence="2" id="KW-1185">Reference proteome</keyword>
<dbReference type="RefSeq" id="WP_271188583.1">
    <property type="nucleotide sequence ID" value="NZ_BSFJ01000004.1"/>
</dbReference>
<gene>
    <name evidence="1" type="ORF">GCM10017643_06630</name>
</gene>
<evidence type="ECO:0000313" key="2">
    <source>
        <dbReference type="Proteomes" id="UP001143370"/>
    </source>
</evidence>
<accession>A0A9W6J6B5</accession>
<dbReference type="Proteomes" id="UP001143370">
    <property type="component" value="Unassembled WGS sequence"/>
</dbReference>
<sequence length="42" mass="4717">MFQSVYPLLPLLILCHAWMTILIVETLQAEETAALPPDCYPA</sequence>
<organism evidence="1 2">
    <name type="scientific">Ancylobacter dichloromethanicus</name>
    <dbReference type="NCBI Taxonomy" id="518825"/>
    <lineage>
        <taxon>Bacteria</taxon>
        <taxon>Pseudomonadati</taxon>
        <taxon>Pseudomonadota</taxon>
        <taxon>Alphaproteobacteria</taxon>
        <taxon>Hyphomicrobiales</taxon>
        <taxon>Xanthobacteraceae</taxon>
        <taxon>Ancylobacter</taxon>
    </lineage>
</organism>
<dbReference type="EMBL" id="BSFJ01000004">
    <property type="protein sequence ID" value="GLK70548.1"/>
    <property type="molecule type" value="Genomic_DNA"/>
</dbReference>